<protein>
    <submittedName>
        <fullName evidence="1">Carbon monoxide dehydrogenase subunit G</fullName>
    </submittedName>
</protein>
<dbReference type="PANTHER" id="PTHR38588:SF1">
    <property type="entry name" value="BLL0334 PROTEIN"/>
    <property type="match status" value="1"/>
</dbReference>
<dbReference type="Gene3D" id="3.30.530.20">
    <property type="match status" value="1"/>
</dbReference>
<dbReference type="SUPFAM" id="SSF55961">
    <property type="entry name" value="Bet v1-like"/>
    <property type="match status" value="1"/>
</dbReference>
<gene>
    <name evidence="1" type="ORF">ACG33_00410</name>
</gene>
<evidence type="ECO:0000313" key="1">
    <source>
        <dbReference type="EMBL" id="AMN45589.1"/>
    </source>
</evidence>
<organism evidence="1 2">
    <name type="scientific">Steroidobacter denitrificans</name>
    <dbReference type="NCBI Taxonomy" id="465721"/>
    <lineage>
        <taxon>Bacteria</taxon>
        <taxon>Pseudomonadati</taxon>
        <taxon>Pseudomonadota</taxon>
        <taxon>Gammaproteobacteria</taxon>
        <taxon>Steroidobacterales</taxon>
        <taxon>Steroidobacteraceae</taxon>
        <taxon>Steroidobacter</taxon>
    </lineage>
</organism>
<dbReference type="InterPro" id="IPR023393">
    <property type="entry name" value="START-like_dom_sf"/>
</dbReference>
<accession>A0A127F7R8</accession>
<dbReference type="EMBL" id="CP011971">
    <property type="protein sequence ID" value="AMN45589.1"/>
    <property type="molecule type" value="Genomic_DNA"/>
</dbReference>
<dbReference type="PANTHER" id="PTHR38588">
    <property type="entry name" value="BLL0334 PROTEIN"/>
    <property type="match status" value="1"/>
</dbReference>
<dbReference type="CDD" id="cd07823">
    <property type="entry name" value="SRPBCC_5"/>
    <property type="match status" value="1"/>
</dbReference>
<dbReference type="Proteomes" id="UP000070250">
    <property type="component" value="Chromosome"/>
</dbReference>
<name>A0A127F7R8_STEDE</name>
<dbReference type="AlphaFoldDB" id="A0A127F7R8"/>
<dbReference type="KEGG" id="sdf:ACG33_00410"/>
<dbReference type="InterPro" id="IPR010419">
    <property type="entry name" value="CO_DH_gsu"/>
</dbReference>
<proteinExistence type="predicted"/>
<keyword evidence="2" id="KW-1185">Reference proteome</keyword>
<dbReference type="STRING" id="465721.ACG33_00410"/>
<evidence type="ECO:0000313" key="2">
    <source>
        <dbReference type="Proteomes" id="UP000070250"/>
    </source>
</evidence>
<reference evidence="1 2" key="1">
    <citation type="submission" date="2015-06" db="EMBL/GenBank/DDBJ databases">
        <title>A Comprehensive Approach to Explore the Metabolic and Phylogenetic Diversity of Bacterial Steroid Degradation in the Environment: Testosterone as an Example.</title>
        <authorList>
            <person name="Yang F.-C."/>
            <person name="Chen Y.-L."/>
            <person name="Yu C.-P."/>
            <person name="Tang S.-L."/>
            <person name="Wang P.-H."/>
            <person name="Ismail W."/>
            <person name="Wang C.-H."/>
            <person name="Yang C.-Y."/>
            <person name="Chiang Y.-R."/>
        </authorList>
    </citation>
    <scope>NUCLEOTIDE SEQUENCE [LARGE SCALE GENOMIC DNA]</scope>
    <source>
        <strain evidence="1 2">DSM 18526</strain>
    </source>
</reference>
<dbReference type="RefSeq" id="WP_168159979.1">
    <property type="nucleotide sequence ID" value="NZ_CP011971.1"/>
</dbReference>
<dbReference type="Pfam" id="PF06240">
    <property type="entry name" value="COXG"/>
    <property type="match status" value="1"/>
</dbReference>
<sequence>MAIELQQTFQVQAPVKTVMDFLLDPQNVVACMPGASLTEIVDDKSFVGTVKIKVGAVTAQYQGTITYTEVDRAAGLVRMLAEGKERGGGTVRGTIVSQLTGIDGGAATSVETTSSIDLTGKIAQVGRGMIEGVSGQIIKMYVNNVRAMLEPAAAAAAAAASSDAAPAGSGQSPVPPVRQESINIVAVVLKAIGERLGNFFKRLFGRA</sequence>